<proteinExistence type="predicted"/>
<dbReference type="Pfam" id="PF19086">
    <property type="entry name" value="Terpene_syn_C_2"/>
    <property type="match status" value="1"/>
</dbReference>
<reference evidence="1 2" key="1">
    <citation type="submission" date="2019-10" db="EMBL/GenBank/DDBJ databases">
        <authorList>
            <person name="Palmer J.M."/>
        </authorList>
    </citation>
    <scope>NUCLEOTIDE SEQUENCE [LARGE SCALE GENOMIC DNA]</scope>
    <source>
        <strain evidence="1 2">TWF718</strain>
    </source>
</reference>
<sequence>MGPTDQGAKASYSTLISRFDPSFLEEEFKGSKVGNPNIDAGDILLRLPNLFPISFPALRGTNKYYTEESRLKKVDWVSEIIGFDEKSKKDLADLKLALLCAYWAPDASEDRFWILNIFQDWIFIFDDQFDEGHLSNDAVAATRDVLDTLAIFEENHPHITAEQDPLKHMFQIVWNAIKSVRQMEL</sequence>
<dbReference type="EMBL" id="JAVHNR010000002">
    <property type="protein sequence ID" value="KAK6352037.1"/>
    <property type="molecule type" value="Genomic_DNA"/>
</dbReference>
<dbReference type="Gene3D" id="1.10.600.10">
    <property type="entry name" value="Farnesyl Diphosphate Synthase"/>
    <property type="match status" value="1"/>
</dbReference>
<comment type="caution">
    <text evidence="1">The sequence shown here is derived from an EMBL/GenBank/DDBJ whole genome shotgun (WGS) entry which is preliminary data.</text>
</comment>
<dbReference type="Proteomes" id="UP001313282">
    <property type="component" value="Unassembled WGS sequence"/>
</dbReference>
<name>A0AAN8MYL9_9PEZI</name>
<dbReference type="AlphaFoldDB" id="A0AAN8MYL9"/>
<evidence type="ECO:0000313" key="2">
    <source>
        <dbReference type="Proteomes" id="UP001313282"/>
    </source>
</evidence>
<keyword evidence="2" id="KW-1185">Reference proteome</keyword>
<organism evidence="1 2">
    <name type="scientific">Orbilia javanica</name>
    <dbReference type="NCBI Taxonomy" id="47235"/>
    <lineage>
        <taxon>Eukaryota</taxon>
        <taxon>Fungi</taxon>
        <taxon>Dikarya</taxon>
        <taxon>Ascomycota</taxon>
        <taxon>Pezizomycotina</taxon>
        <taxon>Orbiliomycetes</taxon>
        <taxon>Orbiliales</taxon>
        <taxon>Orbiliaceae</taxon>
        <taxon>Orbilia</taxon>
    </lineage>
</organism>
<accession>A0AAN8MYL9</accession>
<evidence type="ECO:0000313" key="1">
    <source>
        <dbReference type="EMBL" id="KAK6352037.1"/>
    </source>
</evidence>
<dbReference type="InterPro" id="IPR008949">
    <property type="entry name" value="Isoprenoid_synthase_dom_sf"/>
</dbReference>
<dbReference type="SUPFAM" id="SSF48576">
    <property type="entry name" value="Terpenoid synthases"/>
    <property type="match status" value="1"/>
</dbReference>
<gene>
    <name evidence="1" type="ORF">TWF718_005186</name>
</gene>
<protein>
    <submittedName>
        <fullName evidence="1">Uncharacterized protein</fullName>
    </submittedName>
</protein>